<sequence length="68" mass="8093">MLMLCFLMCPLLEIWLQRNNKIFKGCRANAMTTVEDIKDNSFWWMVKRAKLSGVNEDSWNNFEELDFG</sequence>
<dbReference type="InParanoid" id="A0A251SF78"/>
<protein>
    <submittedName>
        <fullName evidence="2">Uncharacterized protein</fullName>
    </submittedName>
</protein>
<dbReference type="Proteomes" id="UP000215914">
    <property type="component" value="Chromosome 15"/>
</dbReference>
<evidence type="ECO:0000313" key="2">
    <source>
        <dbReference type="EMBL" id="OTF96080.1"/>
    </source>
</evidence>
<evidence type="ECO:0000256" key="1">
    <source>
        <dbReference type="SAM" id="SignalP"/>
    </source>
</evidence>
<reference evidence="3" key="1">
    <citation type="journal article" date="2017" name="Nature">
        <title>The sunflower genome provides insights into oil metabolism, flowering and Asterid evolution.</title>
        <authorList>
            <person name="Badouin H."/>
            <person name="Gouzy J."/>
            <person name="Grassa C.J."/>
            <person name="Murat F."/>
            <person name="Staton S.E."/>
            <person name="Cottret L."/>
            <person name="Lelandais-Briere C."/>
            <person name="Owens G.L."/>
            <person name="Carrere S."/>
            <person name="Mayjonade B."/>
            <person name="Legrand L."/>
            <person name="Gill N."/>
            <person name="Kane N.C."/>
            <person name="Bowers J.E."/>
            <person name="Hubner S."/>
            <person name="Bellec A."/>
            <person name="Berard A."/>
            <person name="Berges H."/>
            <person name="Blanchet N."/>
            <person name="Boniface M.C."/>
            <person name="Brunel D."/>
            <person name="Catrice O."/>
            <person name="Chaidir N."/>
            <person name="Claudel C."/>
            <person name="Donnadieu C."/>
            <person name="Faraut T."/>
            <person name="Fievet G."/>
            <person name="Helmstetter N."/>
            <person name="King M."/>
            <person name="Knapp S.J."/>
            <person name="Lai Z."/>
            <person name="Le Paslier M.C."/>
            <person name="Lippi Y."/>
            <person name="Lorenzon L."/>
            <person name="Mandel J.R."/>
            <person name="Marage G."/>
            <person name="Marchand G."/>
            <person name="Marquand E."/>
            <person name="Bret-Mestries E."/>
            <person name="Morien E."/>
            <person name="Nambeesan S."/>
            <person name="Nguyen T."/>
            <person name="Pegot-Espagnet P."/>
            <person name="Pouilly N."/>
            <person name="Raftis F."/>
            <person name="Sallet E."/>
            <person name="Schiex T."/>
            <person name="Thomas J."/>
            <person name="Vandecasteele C."/>
            <person name="Vares D."/>
            <person name="Vear F."/>
            <person name="Vautrin S."/>
            <person name="Crespi M."/>
            <person name="Mangin B."/>
            <person name="Burke J.M."/>
            <person name="Salse J."/>
            <person name="Munos S."/>
            <person name="Vincourt P."/>
            <person name="Rieseberg L.H."/>
            <person name="Langlade N.B."/>
        </authorList>
    </citation>
    <scope>NUCLEOTIDE SEQUENCE [LARGE SCALE GENOMIC DNA]</scope>
    <source>
        <strain evidence="3">cv. SF193</strain>
    </source>
</reference>
<feature type="signal peptide" evidence="1">
    <location>
        <begin position="1"/>
        <end position="16"/>
    </location>
</feature>
<organism evidence="2 3">
    <name type="scientific">Helianthus annuus</name>
    <name type="common">Common sunflower</name>
    <dbReference type="NCBI Taxonomy" id="4232"/>
    <lineage>
        <taxon>Eukaryota</taxon>
        <taxon>Viridiplantae</taxon>
        <taxon>Streptophyta</taxon>
        <taxon>Embryophyta</taxon>
        <taxon>Tracheophyta</taxon>
        <taxon>Spermatophyta</taxon>
        <taxon>Magnoliopsida</taxon>
        <taxon>eudicotyledons</taxon>
        <taxon>Gunneridae</taxon>
        <taxon>Pentapetalae</taxon>
        <taxon>asterids</taxon>
        <taxon>campanulids</taxon>
        <taxon>Asterales</taxon>
        <taxon>Asteraceae</taxon>
        <taxon>Asteroideae</taxon>
        <taxon>Heliantheae alliance</taxon>
        <taxon>Heliantheae</taxon>
        <taxon>Helianthus</taxon>
    </lineage>
</organism>
<accession>A0A251SF78</accession>
<keyword evidence="3" id="KW-1185">Reference proteome</keyword>
<evidence type="ECO:0000313" key="3">
    <source>
        <dbReference type="Proteomes" id="UP000215914"/>
    </source>
</evidence>
<proteinExistence type="predicted"/>
<feature type="chain" id="PRO_5012490658" evidence="1">
    <location>
        <begin position="17"/>
        <end position="68"/>
    </location>
</feature>
<dbReference type="AlphaFoldDB" id="A0A251SF78"/>
<keyword evidence="1" id="KW-0732">Signal</keyword>
<dbReference type="EMBL" id="CM007904">
    <property type="protein sequence ID" value="OTF96080.1"/>
    <property type="molecule type" value="Genomic_DNA"/>
</dbReference>
<gene>
    <name evidence="2" type="ORF">HannXRQ_Chr15g0490161</name>
</gene>
<name>A0A251SF78_HELAN</name>